<reference evidence="2" key="1">
    <citation type="journal article" date="2015" name="PeerJ">
        <title>First genomic representation of candidate bacterial phylum KSB3 points to enhanced environmental sensing as a trigger of wastewater bulking.</title>
        <authorList>
            <person name="Sekiguchi Y."/>
            <person name="Ohashi A."/>
            <person name="Parks D.H."/>
            <person name="Yamauchi T."/>
            <person name="Tyson G.W."/>
            <person name="Hugenholtz P."/>
        </authorList>
    </citation>
    <scope>NUCLEOTIDE SEQUENCE [LARGE SCALE GENOMIC DNA]</scope>
</reference>
<organism evidence="2">
    <name type="scientific">Candidatus Moduliflexus flocculans</name>
    <dbReference type="NCBI Taxonomy" id="1499966"/>
    <lineage>
        <taxon>Bacteria</taxon>
        <taxon>Candidatus Moduliflexota</taxon>
        <taxon>Candidatus Moduliflexia</taxon>
        <taxon>Candidatus Moduliflexales</taxon>
        <taxon>Candidatus Moduliflexaceae</taxon>
    </lineage>
</organism>
<dbReference type="PROSITE" id="PS51379">
    <property type="entry name" value="4FE4S_FER_2"/>
    <property type="match status" value="2"/>
</dbReference>
<dbReference type="Gene3D" id="3.30.70.20">
    <property type="match status" value="1"/>
</dbReference>
<dbReference type="AlphaFoldDB" id="A0A0S6VTI9"/>
<dbReference type="PANTHER" id="PTHR42895:SF1">
    <property type="entry name" value="IRON-SULFUR CLUSTER PROTEIN"/>
    <property type="match status" value="1"/>
</dbReference>
<dbReference type="InterPro" id="IPR052911">
    <property type="entry name" value="Corrinoid_activation_enz"/>
</dbReference>
<dbReference type="SUPFAM" id="SSF54862">
    <property type="entry name" value="4Fe-4S ferredoxins"/>
    <property type="match status" value="1"/>
</dbReference>
<dbReference type="PANTHER" id="PTHR42895">
    <property type="entry name" value="IRON-SULFUR CLUSTER-BINDING PROTEIN-RELATED"/>
    <property type="match status" value="1"/>
</dbReference>
<dbReference type="HOGENOM" id="CLU_074768_0_0_0"/>
<protein>
    <submittedName>
        <fullName evidence="2">Iron-sulfur cluster-binding oxidoreductase</fullName>
    </submittedName>
</protein>
<feature type="domain" description="4Fe-4S ferredoxin-type" evidence="1">
    <location>
        <begin position="6"/>
        <end position="35"/>
    </location>
</feature>
<dbReference type="STRING" id="1499966.U14_00241"/>
<feature type="domain" description="4Fe-4S ferredoxin-type" evidence="1">
    <location>
        <begin position="39"/>
        <end position="69"/>
    </location>
</feature>
<dbReference type="Pfam" id="PF12838">
    <property type="entry name" value="Fer4_7"/>
    <property type="match status" value="1"/>
</dbReference>
<evidence type="ECO:0000313" key="2">
    <source>
        <dbReference type="EMBL" id="GAK49023.1"/>
    </source>
</evidence>
<evidence type="ECO:0000313" key="3">
    <source>
        <dbReference type="Proteomes" id="UP000030700"/>
    </source>
</evidence>
<name>A0A0S6VTI9_9BACT</name>
<dbReference type="EMBL" id="DF820455">
    <property type="protein sequence ID" value="GAK49023.1"/>
    <property type="molecule type" value="Genomic_DNA"/>
</dbReference>
<dbReference type="Proteomes" id="UP000030700">
    <property type="component" value="Unassembled WGS sequence"/>
</dbReference>
<sequence>MNLTRKIINIDESLCDGCGLCVPSCHEQAIQIVETPNGPKARLVKEMYCDGLGACLGHCPTGALTIEEREAEMFDEAATHAHVEQVNAPVNRPATAMPHGGCPSARMFQWDEPQQAQTQAQPAAALHSELRQWPVQLHLVPPSAPYFKNADLVIAADCVPFAYANFHQEFLKGDGKAVVIGCPKLDDTGAYLQKLTQIVALNCPKSITIVNMEVPCCFGLVRLVQQAIQQAGVEVPVTVSTISIRGEKFA</sequence>
<gene>
    <name evidence="2" type="ORF">U14_00241</name>
</gene>
<proteinExistence type="predicted"/>
<keyword evidence="3" id="KW-1185">Reference proteome</keyword>
<dbReference type="InterPro" id="IPR017896">
    <property type="entry name" value="4Fe4S_Fe-S-bd"/>
</dbReference>
<accession>A0A0S6VTI9</accession>
<evidence type="ECO:0000259" key="1">
    <source>
        <dbReference type="PROSITE" id="PS51379"/>
    </source>
</evidence>